<dbReference type="GO" id="GO:0003676">
    <property type="term" value="F:nucleic acid binding"/>
    <property type="evidence" value="ECO:0007669"/>
    <property type="project" value="InterPro"/>
</dbReference>
<dbReference type="Proteomes" id="UP000028623">
    <property type="component" value="Unassembled WGS sequence"/>
</dbReference>
<proteinExistence type="predicted"/>
<evidence type="ECO:0000256" key="4">
    <source>
        <dbReference type="ARBA" id="ARBA00022801"/>
    </source>
</evidence>
<dbReference type="AlphaFoldDB" id="A0A085BJI4"/>
<dbReference type="GO" id="GO:0006308">
    <property type="term" value="P:DNA catabolic process"/>
    <property type="evidence" value="ECO:0007669"/>
    <property type="project" value="InterPro"/>
</dbReference>
<keyword evidence="4" id="KW-0378">Hydrolase</keyword>
<accession>A0A085BJI4</accession>
<evidence type="ECO:0000256" key="1">
    <source>
        <dbReference type="ARBA" id="ARBA00022722"/>
    </source>
</evidence>
<dbReference type="PANTHER" id="PTHR33146:SF26">
    <property type="entry name" value="ENDONUCLEASE 4"/>
    <property type="match status" value="1"/>
</dbReference>
<dbReference type="SUPFAM" id="SSF48537">
    <property type="entry name" value="Phospholipase C/P1 nuclease"/>
    <property type="match status" value="1"/>
</dbReference>
<dbReference type="PANTHER" id="PTHR33146">
    <property type="entry name" value="ENDONUCLEASE 4"/>
    <property type="match status" value="1"/>
</dbReference>
<dbReference type="EMBL" id="JPLY01000002">
    <property type="protein sequence ID" value="KFC22629.1"/>
    <property type="molecule type" value="Genomic_DNA"/>
</dbReference>
<keyword evidence="2" id="KW-0479">Metal-binding</keyword>
<dbReference type="Pfam" id="PF02265">
    <property type="entry name" value="S1-P1_nuclease"/>
    <property type="match status" value="1"/>
</dbReference>
<protein>
    <submittedName>
        <fullName evidence="7">S1/P1 Nuclease</fullName>
    </submittedName>
</protein>
<keyword evidence="1" id="KW-0540">Nuclease</keyword>
<reference evidence="7 8" key="1">
    <citation type="submission" date="2014-07" db="EMBL/GenBank/DDBJ databases">
        <title>Epilithonimonas lactis LMG 22401 Genome.</title>
        <authorList>
            <person name="Pipes S.E."/>
            <person name="Stropko S.J."/>
        </authorList>
    </citation>
    <scope>NUCLEOTIDE SEQUENCE [LARGE SCALE GENOMIC DNA]</scope>
    <source>
        <strain evidence="7 8">LMG 24401</strain>
    </source>
</reference>
<keyword evidence="5" id="KW-1015">Disulfide bond</keyword>
<evidence type="ECO:0000313" key="8">
    <source>
        <dbReference type="Proteomes" id="UP000028623"/>
    </source>
</evidence>
<keyword evidence="3" id="KW-0255">Endonuclease</keyword>
<dbReference type="STRING" id="421072.SAMN04488097_3140"/>
<evidence type="ECO:0000256" key="3">
    <source>
        <dbReference type="ARBA" id="ARBA00022759"/>
    </source>
</evidence>
<dbReference type="GO" id="GO:0046872">
    <property type="term" value="F:metal ion binding"/>
    <property type="evidence" value="ECO:0007669"/>
    <property type="project" value="UniProtKB-KW"/>
</dbReference>
<dbReference type="GO" id="GO:0016788">
    <property type="term" value="F:hydrolase activity, acting on ester bonds"/>
    <property type="evidence" value="ECO:0007669"/>
    <property type="project" value="InterPro"/>
</dbReference>
<dbReference type="CDD" id="cd11010">
    <property type="entry name" value="S1-P1_nuclease"/>
    <property type="match status" value="1"/>
</dbReference>
<evidence type="ECO:0000256" key="5">
    <source>
        <dbReference type="ARBA" id="ARBA00023157"/>
    </source>
</evidence>
<organism evidence="7 8">
    <name type="scientific">Epilithonimonas lactis</name>
    <dbReference type="NCBI Taxonomy" id="421072"/>
    <lineage>
        <taxon>Bacteria</taxon>
        <taxon>Pseudomonadati</taxon>
        <taxon>Bacteroidota</taxon>
        <taxon>Flavobacteriia</taxon>
        <taxon>Flavobacteriales</taxon>
        <taxon>Weeksellaceae</taxon>
        <taxon>Chryseobacterium group</taxon>
        <taxon>Epilithonimonas</taxon>
    </lineage>
</organism>
<dbReference type="InterPro" id="IPR003154">
    <property type="entry name" value="S1/P1nuclease"/>
</dbReference>
<name>A0A085BJI4_9FLAO</name>
<dbReference type="eggNOG" id="ENOG502Z82C">
    <property type="taxonomic scope" value="Bacteria"/>
</dbReference>
<dbReference type="Gene3D" id="1.10.575.10">
    <property type="entry name" value="P1 Nuclease"/>
    <property type="match status" value="1"/>
</dbReference>
<gene>
    <name evidence="7" type="ORF">IO89_06125</name>
</gene>
<keyword evidence="8" id="KW-1185">Reference proteome</keyword>
<sequence length="264" mass="30631">MKSILSKFTFAVLIFSSFYCFAWGLTGHRVIAEIAQHHLSSKAERKIKKLLENQKLAYYANWPDFIKSDTTGVWKETSSWHYVNINAQKNFQQFKDSLEAQKSPNLYTQIESLAIKIKDKNTSESDKRNALIFLVHLVGDLHQPLHVGRFEDLGGNKINVTYFGQNTNLHSLWDSKMVEDRKYSYTEFANLLDIKSKDDVKNIQGGTLQDWLYDSQKIANSIYFHTPKDSKLSYDYNYRFESTVERQLLYGGLRLAKVLNDVFG</sequence>
<evidence type="ECO:0000313" key="7">
    <source>
        <dbReference type="EMBL" id="KFC22629.1"/>
    </source>
</evidence>
<evidence type="ECO:0000256" key="2">
    <source>
        <dbReference type="ARBA" id="ARBA00022723"/>
    </source>
</evidence>
<evidence type="ECO:0000256" key="6">
    <source>
        <dbReference type="ARBA" id="ARBA00023180"/>
    </source>
</evidence>
<dbReference type="RefSeq" id="WP_034974595.1">
    <property type="nucleotide sequence ID" value="NZ_FOFI01000004.1"/>
</dbReference>
<comment type="caution">
    <text evidence="7">The sequence shown here is derived from an EMBL/GenBank/DDBJ whole genome shotgun (WGS) entry which is preliminary data.</text>
</comment>
<dbReference type="InterPro" id="IPR008947">
    <property type="entry name" value="PLipase_C/P1_nuclease_dom_sf"/>
</dbReference>
<keyword evidence="6" id="KW-0325">Glycoprotein</keyword>
<dbReference type="OrthoDB" id="267579at2"/>
<dbReference type="GO" id="GO:0004519">
    <property type="term" value="F:endonuclease activity"/>
    <property type="evidence" value="ECO:0007669"/>
    <property type="project" value="UniProtKB-KW"/>
</dbReference>